<dbReference type="KEGG" id="dsf:UWK_01021"/>
<dbReference type="AlphaFoldDB" id="M1P285"/>
<accession>M1P285</accession>
<dbReference type="eggNOG" id="COG1721">
    <property type="taxonomic scope" value="Bacteria"/>
</dbReference>
<proteinExistence type="predicted"/>
<organism evidence="1 2">
    <name type="scientific">Desulfocapsa sulfexigens (strain DSM 10523 / SB164P1)</name>
    <dbReference type="NCBI Taxonomy" id="1167006"/>
    <lineage>
        <taxon>Bacteria</taxon>
        <taxon>Pseudomonadati</taxon>
        <taxon>Thermodesulfobacteriota</taxon>
        <taxon>Desulfobulbia</taxon>
        <taxon>Desulfobulbales</taxon>
        <taxon>Desulfocapsaceae</taxon>
        <taxon>Desulfocapsa</taxon>
    </lineage>
</organism>
<sequence length="272" mass="30375">MNTGNNLLYLIVSALLGFMSISGILGNQNLKNLAIYLEPPEEIYDGVETLLTVSIKNNRRFMHSFLLEILFQKQCSAPIPILFKGARKKVNIPVTFNGRGDHLRHTLGIQSNFPINFFIRSRTITIEQTIVVFPKPLPCGSALSFFSRQAGMKNESPQKGYEGDITRIGDYQGGEPLKMVHWKLSARHDTLKIKELSSTGAEPVEIDPHNLPGTSLESRLSCASFLINEFTRSNRPVGLRLEESVYPAGTGRQHKYTLLTALARYAKDTKAP</sequence>
<evidence type="ECO:0000313" key="2">
    <source>
        <dbReference type="Proteomes" id="UP000011721"/>
    </source>
</evidence>
<dbReference type="STRING" id="1167006.UWK_01021"/>
<dbReference type="PANTHER" id="PTHR34351">
    <property type="entry name" value="SLR1927 PROTEIN-RELATED"/>
    <property type="match status" value="1"/>
</dbReference>
<protein>
    <submittedName>
        <fullName evidence="1">Uncharacterized protein</fullName>
    </submittedName>
</protein>
<dbReference type="Proteomes" id="UP000011721">
    <property type="component" value="Chromosome"/>
</dbReference>
<dbReference type="HOGENOM" id="CLU_054568_1_0_7"/>
<gene>
    <name evidence="1" type="ordered locus">UWK_01021</name>
</gene>
<name>M1P285_DESSD</name>
<dbReference type="RefSeq" id="WP_015403289.1">
    <property type="nucleotide sequence ID" value="NC_020304.1"/>
</dbReference>
<dbReference type="EMBL" id="CP003985">
    <property type="protein sequence ID" value="AGF77593.1"/>
    <property type="molecule type" value="Genomic_DNA"/>
</dbReference>
<keyword evidence="2" id="KW-1185">Reference proteome</keyword>
<evidence type="ECO:0000313" key="1">
    <source>
        <dbReference type="EMBL" id="AGF77593.1"/>
    </source>
</evidence>
<dbReference type="PANTHER" id="PTHR34351:SF1">
    <property type="entry name" value="SLR1927 PROTEIN"/>
    <property type="match status" value="1"/>
</dbReference>
<reference evidence="2" key="1">
    <citation type="journal article" date="2013" name="Stand. Genomic Sci.">
        <title>Complete genome sequence of Desulfocapsa sulfexigens, a marine deltaproteobacterium specialized in disproportionating inorganic sulfur compounds.</title>
        <authorList>
            <person name="Finster K.W."/>
            <person name="Kjeldsen K.U."/>
            <person name="Kube M."/>
            <person name="Reinhardt R."/>
            <person name="Mussmann M."/>
            <person name="Amann R."/>
            <person name="Schreiber L."/>
        </authorList>
    </citation>
    <scope>NUCLEOTIDE SEQUENCE [LARGE SCALE GENOMIC DNA]</scope>
    <source>
        <strain evidence="2">DSM 10523 / SB164P1</strain>
    </source>
</reference>